<evidence type="ECO:0000256" key="1">
    <source>
        <dbReference type="SAM" id="SignalP"/>
    </source>
</evidence>
<feature type="chain" id="PRO_5043564400" evidence="1">
    <location>
        <begin position="25"/>
        <end position="622"/>
    </location>
</feature>
<dbReference type="AlphaFoldDB" id="A0AAW0EP10"/>
<dbReference type="EMBL" id="JAECZO010000044">
    <property type="protein sequence ID" value="KAK7194936.1"/>
    <property type="molecule type" value="Genomic_DNA"/>
</dbReference>
<accession>A0AAW0EP10</accession>
<feature type="signal peptide" evidence="1">
    <location>
        <begin position="1"/>
        <end position="24"/>
    </location>
</feature>
<gene>
    <name evidence="2" type="ORF">NESM_000416100</name>
</gene>
<comment type="caution">
    <text evidence="2">The sequence shown here is derived from an EMBL/GenBank/DDBJ whole genome shotgun (WGS) entry which is preliminary data.</text>
</comment>
<organism evidence="2 3">
    <name type="scientific">Novymonas esmeraldas</name>
    <dbReference type="NCBI Taxonomy" id="1808958"/>
    <lineage>
        <taxon>Eukaryota</taxon>
        <taxon>Discoba</taxon>
        <taxon>Euglenozoa</taxon>
        <taxon>Kinetoplastea</taxon>
        <taxon>Metakinetoplastina</taxon>
        <taxon>Trypanosomatida</taxon>
        <taxon>Trypanosomatidae</taxon>
        <taxon>Novymonas</taxon>
    </lineage>
</organism>
<dbReference type="Proteomes" id="UP001430356">
    <property type="component" value="Unassembled WGS sequence"/>
</dbReference>
<reference evidence="2 3" key="1">
    <citation type="journal article" date="2021" name="MBio">
        <title>A New Model Trypanosomatid, Novymonas esmeraldas: Genomic Perception of Its 'Candidatus Pandoraea novymonadis' Endosymbiont.</title>
        <authorList>
            <person name="Zakharova A."/>
            <person name="Saura A."/>
            <person name="Butenko A."/>
            <person name="Podesvova L."/>
            <person name="Warmusova S."/>
            <person name="Kostygov A.Y."/>
            <person name="Nenarokova A."/>
            <person name="Lukes J."/>
            <person name="Opperdoes F.R."/>
            <person name="Yurchenko V."/>
        </authorList>
    </citation>
    <scope>NUCLEOTIDE SEQUENCE [LARGE SCALE GENOMIC DNA]</scope>
    <source>
        <strain evidence="2 3">E262AT.01</strain>
    </source>
</reference>
<evidence type="ECO:0000313" key="2">
    <source>
        <dbReference type="EMBL" id="KAK7194936.1"/>
    </source>
</evidence>
<proteinExistence type="predicted"/>
<name>A0AAW0EP10_9TRYP</name>
<protein>
    <submittedName>
        <fullName evidence="2">Uncharacterized protein</fullName>
    </submittedName>
</protein>
<sequence length="622" mass="71047">MCMGGVCACAGALRFATLCRLFSCLYIALPTPRLRRCSAPAEPVDRSSPPSPLSLTHIDAVGRLREGQGQRRGGGGWLMFAARRGALRRQALPYTSETISYTAGTHQLVPKKLTVGKRIAVRSYLDRNRTELSDRTYMPQKTWFSAYDRQESRFGRDHERRSYGFYNLETKVVWKAFDTPELLGVLLHDETVKGNSGMYAHAMLDAALHYTRESRYWRCIGITKPFYDRHTLRAHCWEDSGLQVGTLVMSQAMRHALMDLERAVRRKELGLEPNYLWDRWGPIGFIDGARADYLPRFEHNPYVDPDGVDVTELDVLPFNTHEQIRERYGEFIEPDTTPFEDVFRSPSHGSIKTLADIPSAEVVALYKALKVRAGTPVAGDDVELPPADVRTLFYMSANAEWRAVAEAADSWDAVVDALQPVQAELDEKVDAARLLLNTRHSPERVRAFFEEKCGFHDFMYTPDRTITAAVLCYLSELRRVCTETPWGAALATCLTDVERVRVMGRDAFIVYRHIEDAILDKKRRLWAGRFAGEAHEESTLDYLLENFGRRAERQRNVGTTGVEFDREQEPIGRQVQRRVLDSDKANKLAEVRRSRGKMWSKKRNVFDALHEKQLQNFSYGVH</sequence>
<keyword evidence="1" id="KW-0732">Signal</keyword>
<keyword evidence="3" id="KW-1185">Reference proteome</keyword>
<evidence type="ECO:0000313" key="3">
    <source>
        <dbReference type="Proteomes" id="UP001430356"/>
    </source>
</evidence>